<dbReference type="EMBL" id="RCBY01000081">
    <property type="protein sequence ID" value="RQH40920.1"/>
    <property type="molecule type" value="Genomic_DNA"/>
</dbReference>
<sequence>MIIKYYKLSKILHKLSSMTKFLIPFQSDGKWGYKDRAGKVVIPPKLETASEFSLGVAKVKINNQTQYIDSNGKFLDVNQPQEPKNYHDEVTDRTEELIRFKVNDLHGYKNREGKEIIPPTYVSAWQFSEGLALVKRDKKWGYINYKGKIVAFLKCNGK</sequence>
<reference evidence="1 2" key="1">
    <citation type="journal article" date="2018" name="ACS Chem. Biol.">
        <title>Ketoreductase domain dysfunction expands chemodiversity: malyngamide biosynthesis in the cyanobacterium Okeania hirsuta.</title>
        <authorList>
            <person name="Moss N.A."/>
            <person name="Leao T."/>
            <person name="Rankin M."/>
            <person name="McCullough T.M."/>
            <person name="Qu P."/>
            <person name="Korobeynikov A."/>
            <person name="Smith J.L."/>
            <person name="Gerwick L."/>
            <person name="Gerwick W.H."/>
        </authorList>
    </citation>
    <scope>NUCLEOTIDE SEQUENCE [LARGE SCALE GENOMIC DNA]</scope>
    <source>
        <strain evidence="1 2">PAB10Feb10-1</strain>
    </source>
</reference>
<organism evidence="1 2">
    <name type="scientific">Okeania hirsuta</name>
    <dbReference type="NCBI Taxonomy" id="1458930"/>
    <lineage>
        <taxon>Bacteria</taxon>
        <taxon>Bacillati</taxon>
        <taxon>Cyanobacteriota</taxon>
        <taxon>Cyanophyceae</taxon>
        <taxon>Oscillatoriophycideae</taxon>
        <taxon>Oscillatoriales</taxon>
        <taxon>Microcoleaceae</taxon>
        <taxon>Okeania</taxon>
    </lineage>
</organism>
<proteinExistence type="predicted"/>
<name>A0A3N6PT54_9CYAN</name>
<dbReference type="Proteomes" id="UP000269154">
    <property type="component" value="Unassembled WGS sequence"/>
</dbReference>
<keyword evidence="2" id="KW-1185">Reference proteome</keyword>
<comment type="caution">
    <text evidence="1">The sequence shown here is derived from an EMBL/GenBank/DDBJ whole genome shotgun (WGS) entry which is preliminary data.</text>
</comment>
<dbReference type="Pfam" id="PF14903">
    <property type="entry name" value="WG_beta_rep"/>
    <property type="match status" value="2"/>
</dbReference>
<evidence type="ECO:0000313" key="1">
    <source>
        <dbReference type="EMBL" id="RQH40920.1"/>
    </source>
</evidence>
<gene>
    <name evidence="1" type="ORF">D5R40_15505</name>
</gene>
<protein>
    <submittedName>
        <fullName evidence="1">WG repeat-containing protein</fullName>
    </submittedName>
</protein>
<dbReference type="PANTHER" id="PTHR37841">
    <property type="entry name" value="GLR2918 PROTEIN"/>
    <property type="match status" value="1"/>
</dbReference>
<dbReference type="RefSeq" id="WP_124147723.1">
    <property type="nucleotide sequence ID" value="NZ_CAWOKI010000309.1"/>
</dbReference>
<accession>A0A3N6PT54</accession>
<dbReference type="InterPro" id="IPR032774">
    <property type="entry name" value="WG_beta_rep"/>
</dbReference>
<dbReference type="SUPFAM" id="SSF69360">
    <property type="entry name" value="Cell wall binding repeat"/>
    <property type="match status" value="1"/>
</dbReference>
<dbReference type="OrthoDB" id="210273at2"/>
<dbReference type="PANTHER" id="PTHR37841:SF1">
    <property type="entry name" value="DUF3298 DOMAIN-CONTAINING PROTEIN"/>
    <property type="match status" value="1"/>
</dbReference>
<evidence type="ECO:0000313" key="2">
    <source>
        <dbReference type="Proteomes" id="UP000269154"/>
    </source>
</evidence>
<dbReference type="AlphaFoldDB" id="A0A3N6PT54"/>